<feature type="compositionally biased region" description="Basic and acidic residues" evidence="1">
    <location>
        <begin position="55"/>
        <end position="76"/>
    </location>
</feature>
<evidence type="ECO:0000313" key="3">
    <source>
        <dbReference type="Proteomes" id="UP000579531"/>
    </source>
</evidence>
<name>A0AA89QAF6_STRCU</name>
<accession>A0AA89QAF6</accession>
<organism evidence="2 3">
    <name type="scientific">Streptomyces collinus</name>
    <dbReference type="NCBI Taxonomy" id="42684"/>
    <lineage>
        <taxon>Bacteria</taxon>
        <taxon>Bacillati</taxon>
        <taxon>Actinomycetota</taxon>
        <taxon>Actinomycetes</taxon>
        <taxon>Kitasatosporales</taxon>
        <taxon>Streptomycetaceae</taxon>
        <taxon>Streptomyces</taxon>
    </lineage>
</organism>
<dbReference type="RefSeq" id="WP_184854749.1">
    <property type="nucleotide sequence ID" value="NZ_BAABFE010000013.1"/>
</dbReference>
<reference evidence="2 3" key="1">
    <citation type="submission" date="2020-08" db="EMBL/GenBank/DDBJ databases">
        <title>Sequencing the genomes of 1000 actinobacteria strains.</title>
        <authorList>
            <person name="Klenk H.-P."/>
        </authorList>
    </citation>
    <scope>NUCLEOTIDE SEQUENCE [LARGE SCALE GENOMIC DNA]</scope>
    <source>
        <strain evidence="2 3">DSM 40129</strain>
    </source>
</reference>
<sequence>MPWAGQRVPDDPTGLRRDHGWGAAELPQRLRTQEQQVSGTEERQSEVSGGQGGENGREARGGRRTPEQRSGRDPAHGAEAGVPLLETVVRQGRARHSAVLACREALHRAIGVHSRRL</sequence>
<dbReference type="EMBL" id="JACHLX010000002">
    <property type="protein sequence ID" value="MBB5816648.1"/>
    <property type="molecule type" value="Genomic_DNA"/>
</dbReference>
<dbReference type="AlphaFoldDB" id="A0AA89QAF6"/>
<gene>
    <name evidence="2" type="ORF">HNR72_007770</name>
</gene>
<evidence type="ECO:0000256" key="1">
    <source>
        <dbReference type="SAM" id="MobiDB-lite"/>
    </source>
</evidence>
<dbReference type="Proteomes" id="UP000579531">
    <property type="component" value="Unassembled WGS sequence"/>
</dbReference>
<feature type="region of interest" description="Disordered" evidence="1">
    <location>
        <begin position="1"/>
        <end position="82"/>
    </location>
</feature>
<comment type="caution">
    <text evidence="2">The sequence shown here is derived from an EMBL/GenBank/DDBJ whole genome shotgun (WGS) entry which is preliminary data.</text>
</comment>
<feature type="compositionally biased region" description="Basic and acidic residues" evidence="1">
    <location>
        <begin position="8"/>
        <end position="20"/>
    </location>
</feature>
<keyword evidence="3" id="KW-1185">Reference proteome</keyword>
<evidence type="ECO:0000313" key="2">
    <source>
        <dbReference type="EMBL" id="MBB5816648.1"/>
    </source>
</evidence>
<dbReference type="GeneID" id="93836073"/>
<protein>
    <submittedName>
        <fullName evidence="2">Uncharacterized protein</fullName>
    </submittedName>
</protein>
<proteinExistence type="predicted"/>